<feature type="transmembrane region" description="Helical" evidence="1">
    <location>
        <begin position="200"/>
        <end position="225"/>
    </location>
</feature>
<evidence type="ECO:0008006" key="4">
    <source>
        <dbReference type="Google" id="ProtNLM"/>
    </source>
</evidence>
<evidence type="ECO:0000313" key="3">
    <source>
        <dbReference type="Proteomes" id="UP001218034"/>
    </source>
</evidence>
<keyword evidence="3" id="KW-1185">Reference proteome</keyword>
<reference evidence="2 3" key="1">
    <citation type="submission" date="2022-09" db="EMBL/GenBank/DDBJ databases">
        <title>Xylan utilization by haloarchaea-nanohaloarchaea associations.</title>
        <authorList>
            <person name="Yakimov M."/>
        </authorList>
    </citation>
    <scope>NUCLEOTIDE SEQUENCE [LARGE SCALE GENOMIC DNA]</scope>
    <source>
        <strain evidence="2 3">SVXNc</strain>
    </source>
</reference>
<gene>
    <name evidence="2" type="ORF">SVXNc_0777</name>
</gene>
<feature type="transmembrane region" description="Helical" evidence="1">
    <location>
        <begin position="152"/>
        <end position="179"/>
    </location>
</feature>
<feature type="transmembrane region" description="Helical" evidence="1">
    <location>
        <begin position="127"/>
        <end position="146"/>
    </location>
</feature>
<dbReference type="PANTHER" id="PTHR36833:SF1">
    <property type="entry name" value="INTEGRAL MEMBRANE TRANSPORT PROTEIN"/>
    <property type="match status" value="1"/>
</dbReference>
<proteinExistence type="predicted"/>
<feature type="transmembrane region" description="Helical" evidence="1">
    <location>
        <begin position="68"/>
        <end position="89"/>
    </location>
</feature>
<sequence>MKLDTVRKYIAIYWSYFKQYWKTRLIYKTDFTVGAVAQLVNLGASLAFLTLLFTQVDSINGWSFNEMLFLAGIGGVIMNFHHLFLFNMFSLEDYIVDGKLDRFLLRPLSPLFQIYADKVSDNNLSKLIANAALVIYSGTQIGVNLLSLPNLVYGAAALISGTLVFAAAYMVFATTGFWTGRSRSAIWLIFRLSEYRRYPFGIYTLPIQVILVTAIPIAFASFFPATFFLEKTSWQTWQYISIAAGPVLYSLALKFWTIGLGNYSSTGS</sequence>
<dbReference type="PANTHER" id="PTHR36833">
    <property type="entry name" value="SLR0610 PROTEIN-RELATED"/>
    <property type="match status" value="1"/>
</dbReference>
<feature type="transmembrane region" description="Helical" evidence="1">
    <location>
        <begin position="31"/>
        <end position="56"/>
    </location>
</feature>
<keyword evidence="1" id="KW-0472">Membrane</keyword>
<dbReference type="EMBL" id="CP104395">
    <property type="protein sequence ID" value="WEL19786.1"/>
    <property type="molecule type" value="Genomic_DNA"/>
</dbReference>
<keyword evidence="1" id="KW-1133">Transmembrane helix</keyword>
<protein>
    <recommendedName>
        <fullName evidence="4">ABC transporter permease</fullName>
    </recommendedName>
</protein>
<dbReference type="Proteomes" id="UP001218034">
    <property type="component" value="Chromosome"/>
</dbReference>
<organism evidence="2 3">
    <name type="scientific">Candidatus Nanohalococcus occultus</name>
    <dbReference type="NCBI Taxonomy" id="2978047"/>
    <lineage>
        <taxon>Archaea</taxon>
        <taxon>Candidatus Nanohalarchaeota</taxon>
        <taxon>Candidatus Nanohalarchaeota incertae sedis</taxon>
        <taxon>Candidatus Nanohalococcus</taxon>
    </lineage>
</organism>
<feature type="transmembrane region" description="Helical" evidence="1">
    <location>
        <begin position="237"/>
        <end position="256"/>
    </location>
</feature>
<name>A0ABY8CF05_9ARCH</name>
<dbReference type="InterPro" id="IPR010390">
    <property type="entry name" value="ABC-2_transporter-like"/>
</dbReference>
<keyword evidence="1" id="KW-0812">Transmembrane</keyword>
<evidence type="ECO:0000313" key="2">
    <source>
        <dbReference type="EMBL" id="WEL19786.1"/>
    </source>
</evidence>
<accession>A0ABY8CF05</accession>
<evidence type="ECO:0000256" key="1">
    <source>
        <dbReference type="SAM" id="Phobius"/>
    </source>
</evidence>
<dbReference type="Pfam" id="PF06182">
    <property type="entry name" value="ABC2_membrane_6"/>
    <property type="match status" value="1"/>
</dbReference>